<dbReference type="InterPro" id="IPR011992">
    <property type="entry name" value="EF-hand-dom_pair"/>
</dbReference>
<keyword evidence="4" id="KW-0479">Metal-binding</keyword>
<dbReference type="PROSITE" id="PS50135">
    <property type="entry name" value="ZF_ZZ_2"/>
    <property type="match status" value="1"/>
</dbReference>
<feature type="region of interest" description="Disordered" evidence="11">
    <location>
        <begin position="332"/>
        <end position="354"/>
    </location>
</feature>
<gene>
    <name evidence="13" type="ORF">SFRICE_001012</name>
</gene>
<proteinExistence type="predicted"/>
<keyword evidence="7" id="KW-0106">Calcium</keyword>
<evidence type="ECO:0000256" key="11">
    <source>
        <dbReference type="SAM" id="MobiDB-lite"/>
    </source>
</evidence>
<dbReference type="GO" id="GO:0045202">
    <property type="term" value="C:synapse"/>
    <property type="evidence" value="ECO:0007669"/>
    <property type="project" value="GOC"/>
</dbReference>
<dbReference type="PANTHER" id="PTHR12268">
    <property type="entry name" value="E3 UBIQUITIN-PROTEIN LIGASE KCMF1"/>
    <property type="match status" value="1"/>
</dbReference>
<dbReference type="PANTHER" id="PTHR12268:SF14">
    <property type="entry name" value="DYSTROPHIN-1"/>
    <property type="match status" value="1"/>
</dbReference>
<dbReference type="InterPro" id="IPR043145">
    <property type="entry name" value="Znf_ZZ_sf"/>
</dbReference>
<keyword evidence="10" id="KW-0175">Coiled coil</keyword>
<dbReference type="GO" id="GO:0016010">
    <property type="term" value="C:dystrophin-associated glycoprotein complex"/>
    <property type="evidence" value="ECO:0007669"/>
    <property type="project" value="UniProtKB-ARBA"/>
</dbReference>
<dbReference type="Pfam" id="PF09068">
    <property type="entry name" value="EF-hand_2"/>
    <property type="match status" value="1"/>
</dbReference>
<evidence type="ECO:0000259" key="12">
    <source>
        <dbReference type="PROSITE" id="PS50135"/>
    </source>
</evidence>
<evidence type="ECO:0000256" key="3">
    <source>
        <dbReference type="ARBA" id="ARBA00022490"/>
    </source>
</evidence>
<dbReference type="InterPro" id="IPR015153">
    <property type="entry name" value="EF-hand_dom_typ1"/>
</dbReference>
<feature type="domain" description="ZZ-type" evidence="12">
    <location>
        <begin position="250"/>
        <end position="309"/>
    </location>
</feature>
<dbReference type="GO" id="GO:0008270">
    <property type="term" value="F:zinc ion binding"/>
    <property type="evidence" value="ECO:0007669"/>
    <property type="project" value="UniProtKB-KW"/>
</dbReference>
<evidence type="ECO:0000256" key="8">
    <source>
        <dbReference type="ARBA" id="ARBA00023212"/>
    </source>
</evidence>
<dbReference type="SUPFAM" id="SSF57850">
    <property type="entry name" value="RING/U-box"/>
    <property type="match status" value="1"/>
</dbReference>
<evidence type="ECO:0000256" key="2">
    <source>
        <dbReference type="ARBA" id="ARBA00004278"/>
    </source>
</evidence>
<dbReference type="AlphaFoldDB" id="A0A2H1UZQ1"/>
<evidence type="ECO:0000256" key="1">
    <source>
        <dbReference type="ARBA" id="ARBA00004245"/>
    </source>
</evidence>
<dbReference type="GO" id="GO:0099536">
    <property type="term" value="P:synaptic signaling"/>
    <property type="evidence" value="ECO:0007669"/>
    <property type="project" value="TreeGrafter"/>
</dbReference>
<keyword evidence="5 9" id="KW-0863">Zinc-finger</keyword>
<evidence type="ECO:0000256" key="7">
    <source>
        <dbReference type="ARBA" id="ARBA00022837"/>
    </source>
</evidence>
<dbReference type="EMBL" id="ODYU01000021">
    <property type="protein sequence ID" value="SOQ34083.1"/>
    <property type="molecule type" value="Genomic_DNA"/>
</dbReference>
<protein>
    <submittedName>
        <fullName evidence="13">SFRICE_001012</fullName>
    </submittedName>
</protein>
<dbReference type="GO" id="GO:0050804">
    <property type="term" value="P:modulation of chemical synaptic transmission"/>
    <property type="evidence" value="ECO:0007669"/>
    <property type="project" value="UniProtKB-ARBA"/>
</dbReference>
<evidence type="ECO:0000256" key="5">
    <source>
        <dbReference type="ARBA" id="ARBA00022771"/>
    </source>
</evidence>
<evidence type="ECO:0000313" key="13">
    <source>
        <dbReference type="EMBL" id="SOQ34083.1"/>
    </source>
</evidence>
<dbReference type="InterPro" id="IPR000433">
    <property type="entry name" value="Znf_ZZ"/>
</dbReference>
<keyword evidence="3" id="KW-0963">Cytoplasm</keyword>
<reference evidence="13" key="1">
    <citation type="submission" date="2016-07" db="EMBL/GenBank/DDBJ databases">
        <authorList>
            <person name="Bretaudeau A."/>
        </authorList>
    </citation>
    <scope>NUCLEOTIDE SEQUENCE</scope>
    <source>
        <strain evidence="13">Rice</strain>
        <tissue evidence="13">Whole body</tissue>
    </source>
</reference>
<keyword evidence="6" id="KW-0862">Zinc</keyword>
<evidence type="ECO:0000256" key="4">
    <source>
        <dbReference type="ARBA" id="ARBA00022723"/>
    </source>
</evidence>
<evidence type="ECO:0000256" key="9">
    <source>
        <dbReference type="PROSITE-ProRule" id="PRU00228"/>
    </source>
</evidence>
<organism evidence="13">
    <name type="scientific">Spodoptera frugiperda</name>
    <name type="common">Fall armyworm</name>
    <dbReference type="NCBI Taxonomy" id="7108"/>
    <lineage>
        <taxon>Eukaryota</taxon>
        <taxon>Metazoa</taxon>
        <taxon>Ecdysozoa</taxon>
        <taxon>Arthropoda</taxon>
        <taxon>Hexapoda</taxon>
        <taxon>Insecta</taxon>
        <taxon>Pterygota</taxon>
        <taxon>Neoptera</taxon>
        <taxon>Endopterygota</taxon>
        <taxon>Lepidoptera</taxon>
        <taxon>Glossata</taxon>
        <taxon>Ditrysia</taxon>
        <taxon>Noctuoidea</taxon>
        <taxon>Noctuidae</taxon>
        <taxon>Amphipyrinae</taxon>
        <taxon>Spodoptera</taxon>
    </lineage>
</organism>
<accession>A0A2H1UZQ1</accession>
<dbReference type="InterPro" id="IPR050774">
    <property type="entry name" value="KCMF1/Dystrophin"/>
</dbReference>
<dbReference type="Gene3D" id="6.10.140.70">
    <property type="match status" value="1"/>
</dbReference>
<dbReference type="SUPFAM" id="SSF47473">
    <property type="entry name" value="EF-hand"/>
    <property type="match status" value="1"/>
</dbReference>
<evidence type="ECO:0000256" key="10">
    <source>
        <dbReference type="SAM" id="Coils"/>
    </source>
</evidence>
<comment type="subcellular location">
    <subcellularLocation>
        <location evidence="2">Cell membrane</location>
        <location evidence="2">Sarcolemma</location>
        <topology evidence="2">Peripheral membrane protein</topology>
        <orientation evidence="2">Cytoplasmic side</orientation>
    </subcellularLocation>
    <subcellularLocation>
        <location evidence="1">Cytoplasm</location>
        <location evidence="1">Cytoskeleton</location>
    </subcellularLocation>
</comment>
<dbReference type="Gene3D" id="1.10.238.10">
    <property type="entry name" value="EF-hand"/>
    <property type="match status" value="1"/>
</dbReference>
<keyword evidence="8" id="KW-0206">Cytoskeleton</keyword>
<feature type="coiled-coil region" evidence="10">
    <location>
        <begin position="585"/>
        <end position="612"/>
    </location>
</feature>
<name>A0A2H1UZQ1_SPOFR</name>
<dbReference type="Gene3D" id="3.30.60.90">
    <property type="match status" value="1"/>
</dbReference>
<dbReference type="GO" id="GO:0046716">
    <property type="term" value="P:muscle cell cellular homeostasis"/>
    <property type="evidence" value="ECO:0007669"/>
    <property type="project" value="UniProtKB-ARBA"/>
</dbReference>
<evidence type="ECO:0000256" key="6">
    <source>
        <dbReference type="ARBA" id="ARBA00022833"/>
    </source>
</evidence>
<sequence>MSLTQWKKVENEAGYPCYIDEVSAKQQYDHPEFRKIMESLEEYDGIKYNAYRVAFKIYALQKHLRVPPLRISSGVFARHQLSLSESSLSLDTVELESVLADIYFAAEKEGLFTGDIDLAVDLLINLLLNIYDSERKEPVRVLAAKTLLIILSEESAADKWGALANCCMDHNGCVSPKRLAALLAHVTALSAYFGVVCDHAQADVEACFDKSAGMLGVSARAVSEWGVQSCSSARWLPVVQRVVASRNSANVTATCAHCSQPLIQVLKFKCSKCSDIYFCEKCYLYDKDLTTVSGHKKTHLVHEIMDGQTKTSECINFIKGMKRLFFCTKTKKKGPKKSSKKNADNVDSGTVRRRKDGKPVIFTSTVGKASGNNANNPATVLNDIITQLETQHKSLQELSSRLDRLYGTEADAKNNDNDELRTKVEAHWAHMSTQISRLKALKENLSSSQTIIVSENAPKTDKIERPQAFDLFSPIPVLENEKQSKVTDIKSQPRVLSLDSGNFSVVSKPESQNLLTMSGDALKPVVVHATSDSISTVSMNDISNWYNETESIPDKRARSKPRLADTTNQSLSAAEQKFAADIRHVEDSNDKMKELNADLDTVLDRLQQILTNNFAMDDSCFDNTQLRETANEMEGLLGTLIRGVEQRATLNATKGLV</sequence>